<name>A0ABS9H3J9_9BACL</name>
<organism evidence="1 2">
    <name type="scientific">Pseudalkalibacillus berkeleyi</name>
    <dbReference type="NCBI Taxonomy" id="1069813"/>
    <lineage>
        <taxon>Bacteria</taxon>
        <taxon>Bacillati</taxon>
        <taxon>Bacillota</taxon>
        <taxon>Bacilli</taxon>
        <taxon>Bacillales</taxon>
        <taxon>Fictibacillaceae</taxon>
        <taxon>Pseudalkalibacillus</taxon>
    </lineage>
</organism>
<dbReference type="EMBL" id="JAKIJS010000001">
    <property type="protein sequence ID" value="MCF6138516.1"/>
    <property type="molecule type" value="Genomic_DNA"/>
</dbReference>
<dbReference type="Proteomes" id="UP001649381">
    <property type="component" value="Unassembled WGS sequence"/>
</dbReference>
<dbReference type="Gene3D" id="1.25.40.10">
    <property type="entry name" value="Tetratricopeptide repeat domain"/>
    <property type="match status" value="1"/>
</dbReference>
<comment type="caution">
    <text evidence="1">The sequence shown here is derived from an EMBL/GenBank/DDBJ whole genome shotgun (WGS) entry which is preliminary data.</text>
</comment>
<evidence type="ECO:0000313" key="1">
    <source>
        <dbReference type="EMBL" id="MCF6138516.1"/>
    </source>
</evidence>
<accession>A0ABS9H3J9</accession>
<sequence length="155" mass="18196">MVEQELKKVHRKIAVDLFNKVWDLMEKTDRTSKEELDMLHSAHASRYHWGIVGNELNFARGEWQISRVYAILNSPERALYHAQKSMDYCRENDIGDFDLAFAYESLARAYSLTNQRAQFQSHLEKAVEASETIQKDGDRKVFLQEIEDLREQLTT</sequence>
<gene>
    <name evidence="1" type="ORF">L2716_12335</name>
</gene>
<proteinExistence type="predicted"/>
<dbReference type="InterPro" id="IPR011990">
    <property type="entry name" value="TPR-like_helical_dom_sf"/>
</dbReference>
<keyword evidence="2" id="KW-1185">Reference proteome</keyword>
<reference evidence="1 2" key="1">
    <citation type="submission" date="2022-01" db="EMBL/GenBank/DDBJ databases">
        <title>Alkalihalobacillus sp. EGI L200015, a novel bacterium isolated from a salt lake sediment.</title>
        <authorList>
            <person name="Gao L."/>
            <person name="Fang B.-Z."/>
            <person name="Li W.-J."/>
        </authorList>
    </citation>
    <scope>NUCLEOTIDE SEQUENCE [LARGE SCALE GENOMIC DNA]</scope>
    <source>
        <strain evidence="1 2">KCTC 12718</strain>
    </source>
</reference>
<evidence type="ECO:0000313" key="2">
    <source>
        <dbReference type="Proteomes" id="UP001649381"/>
    </source>
</evidence>
<dbReference type="SUPFAM" id="SSF48452">
    <property type="entry name" value="TPR-like"/>
    <property type="match status" value="1"/>
</dbReference>
<dbReference type="RefSeq" id="WP_236335382.1">
    <property type="nucleotide sequence ID" value="NZ_JAKIJS010000001.1"/>
</dbReference>
<protein>
    <submittedName>
        <fullName evidence="1">Uncharacterized protein</fullName>
    </submittedName>
</protein>